<name>A0A1Y1WTA6_9FUNG</name>
<dbReference type="AlphaFoldDB" id="A0A1Y1WTA6"/>
<sequence length="167" mass="19684">MNYKKCLLFKYICLYILIIKFEITKCNLIKKYNKPTKFSMDTYDENDEYIMRYHLNFNYNTNLFDERDMLKIIGGIKVSIICSDDDIDNDNIEKNIVLFWNIATVNSFAASAPYINAFPIWYLYQKNKGKIFCLRIDAVGWFNNANESICTENKPCPDLINLETSQV</sequence>
<keyword evidence="2" id="KW-1185">Reference proteome</keyword>
<reference evidence="1 2" key="2">
    <citation type="submission" date="2016-08" db="EMBL/GenBank/DDBJ databases">
        <title>Pervasive Adenine N6-methylation of Active Genes in Fungi.</title>
        <authorList>
            <consortium name="DOE Joint Genome Institute"/>
            <person name="Mondo S.J."/>
            <person name="Dannebaum R.O."/>
            <person name="Kuo R.C."/>
            <person name="Labutti K."/>
            <person name="Haridas S."/>
            <person name="Kuo A."/>
            <person name="Salamov A."/>
            <person name="Ahrendt S.R."/>
            <person name="Lipzen A."/>
            <person name="Sullivan W."/>
            <person name="Andreopoulos W.B."/>
            <person name="Clum A."/>
            <person name="Lindquist E."/>
            <person name="Daum C."/>
            <person name="Ramamoorthy G.K."/>
            <person name="Gryganskyi A."/>
            <person name="Culley D."/>
            <person name="Magnuson J.K."/>
            <person name="James T.Y."/>
            <person name="O'Malley M.A."/>
            <person name="Stajich J.E."/>
            <person name="Spatafora J.W."/>
            <person name="Visel A."/>
            <person name="Grigoriev I.V."/>
        </authorList>
    </citation>
    <scope>NUCLEOTIDE SEQUENCE [LARGE SCALE GENOMIC DNA]</scope>
    <source>
        <strain evidence="1 2">S4</strain>
    </source>
</reference>
<dbReference type="Proteomes" id="UP000193944">
    <property type="component" value="Unassembled WGS sequence"/>
</dbReference>
<organism evidence="1 2">
    <name type="scientific">Anaeromyces robustus</name>
    <dbReference type="NCBI Taxonomy" id="1754192"/>
    <lineage>
        <taxon>Eukaryota</taxon>
        <taxon>Fungi</taxon>
        <taxon>Fungi incertae sedis</taxon>
        <taxon>Chytridiomycota</taxon>
        <taxon>Chytridiomycota incertae sedis</taxon>
        <taxon>Neocallimastigomycetes</taxon>
        <taxon>Neocallimastigales</taxon>
        <taxon>Neocallimastigaceae</taxon>
        <taxon>Anaeromyces</taxon>
    </lineage>
</organism>
<dbReference type="EMBL" id="MCFG01000279">
    <property type="protein sequence ID" value="ORX76779.1"/>
    <property type="molecule type" value="Genomic_DNA"/>
</dbReference>
<comment type="caution">
    <text evidence="1">The sequence shown here is derived from an EMBL/GenBank/DDBJ whole genome shotgun (WGS) entry which is preliminary data.</text>
</comment>
<evidence type="ECO:0000313" key="2">
    <source>
        <dbReference type="Proteomes" id="UP000193944"/>
    </source>
</evidence>
<dbReference type="OrthoDB" id="2150284at2759"/>
<proteinExistence type="predicted"/>
<protein>
    <submittedName>
        <fullName evidence="1">Uncharacterized protein</fullName>
    </submittedName>
</protein>
<reference evidence="1 2" key="1">
    <citation type="submission" date="2016-08" db="EMBL/GenBank/DDBJ databases">
        <title>A Parts List for Fungal Cellulosomes Revealed by Comparative Genomics.</title>
        <authorList>
            <consortium name="DOE Joint Genome Institute"/>
            <person name="Haitjema C.H."/>
            <person name="Gilmore S.P."/>
            <person name="Henske J.K."/>
            <person name="Solomon K.V."/>
            <person name="De Groot R."/>
            <person name="Kuo A."/>
            <person name="Mondo S.J."/>
            <person name="Salamov A.A."/>
            <person name="Labutti K."/>
            <person name="Zhao Z."/>
            <person name="Chiniquy J."/>
            <person name="Barry K."/>
            <person name="Brewer H.M."/>
            <person name="Purvine S.O."/>
            <person name="Wright A.T."/>
            <person name="Boxma B."/>
            <person name="Van Alen T."/>
            <person name="Hackstein J.H."/>
            <person name="Baker S.E."/>
            <person name="Grigoriev I.V."/>
            <person name="O'Malley M.A."/>
        </authorList>
    </citation>
    <scope>NUCLEOTIDE SEQUENCE [LARGE SCALE GENOMIC DNA]</scope>
    <source>
        <strain evidence="1 2">S4</strain>
    </source>
</reference>
<evidence type="ECO:0000313" key="1">
    <source>
        <dbReference type="EMBL" id="ORX76779.1"/>
    </source>
</evidence>
<gene>
    <name evidence="1" type="ORF">BCR32DRAFT_248483</name>
</gene>
<accession>A0A1Y1WTA6</accession>